<evidence type="ECO:0000313" key="2">
    <source>
        <dbReference type="EMBL" id="TCS76021.1"/>
    </source>
</evidence>
<dbReference type="EMBL" id="SMAA01000025">
    <property type="protein sequence ID" value="TCS76021.1"/>
    <property type="molecule type" value="Genomic_DNA"/>
</dbReference>
<organism evidence="2 3">
    <name type="scientific">Pectinatus cerevisiiphilus</name>
    <dbReference type="NCBI Taxonomy" id="86956"/>
    <lineage>
        <taxon>Bacteria</taxon>
        <taxon>Bacillati</taxon>
        <taxon>Bacillota</taxon>
        <taxon>Negativicutes</taxon>
        <taxon>Selenomonadales</taxon>
        <taxon>Selenomonadaceae</taxon>
        <taxon>Pectinatus</taxon>
    </lineage>
</organism>
<gene>
    <name evidence="2" type="ORF">EDC37_12512</name>
</gene>
<keyword evidence="3" id="KW-1185">Reference proteome</keyword>
<accession>A0A4R3K218</accession>
<protein>
    <submittedName>
        <fullName evidence="2">Uncharacterized protein DUF4422</fullName>
    </submittedName>
</protein>
<evidence type="ECO:0000313" key="3">
    <source>
        <dbReference type="Proteomes" id="UP000295188"/>
    </source>
</evidence>
<evidence type="ECO:0000259" key="1">
    <source>
        <dbReference type="Pfam" id="PF14393"/>
    </source>
</evidence>
<reference evidence="2 3" key="1">
    <citation type="submission" date="2019-03" db="EMBL/GenBank/DDBJ databases">
        <title>Genomic Encyclopedia of Type Strains, Phase IV (KMG-IV): sequencing the most valuable type-strain genomes for metagenomic binning, comparative biology and taxonomic classification.</title>
        <authorList>
            <person name="Goeker M."/>
        </authorList>
    </citation>
    <scope>NUCLEOTIDE SEQUENCE [LARGE SCALE GENOMIC DNA]</scope>
    <source>
        <strain evidence="2 3">DSM 20467</strain>
    </source>
</reference>
<sequence>MKDIKIFVSNRININSVQINNPLYIFVRCGAVFDTCKKIKMQGDNTGDNISERRNSFCEFTVQYWAWKNVDADYYGLCHYRRFLTFVNKKYKADVHGHIIEYFLNKSSMEKYGLINKQNMQKIIEDNDIIVNKAVNVLNIPTPQGKQKTVYGHWMGHDGLFLDKRVLPLLLQQINDKFPQYMDSAQQYLRGEWHRGYNCYVMKKEFFNEMCNFQFTILFDLENQLKNTEYVKKYERTLGYLGEIMYGIYVQYLYGQNKYKIYETQLVYFEETEEPKNVFQKYFKEALFILKFKCENIGFYVLPKASKRRNFIKKIYFKLIGR</sequence>
<name>A0A4R3K218_9FIRM</name>
<dbReference type="OrthoDB" id="9798746at2"/>
<dbReference type="AlphaFoldDB" id="A0A4R3K218"/>
<comment type="caution">
    <text evidence="2">The sequence shown here is derived from an EMBL/GenBank/DDBJ whole genome shotgun (WGS) entry which is preliminary data.</text>
</comment>
<dbReference type="RefSeq" id="WP_132551499.1">
    <property type="nucleotide sequence ID" value="NZ_SMAA01000025.1"/>
</dbReference>
<dbReference type="Proteomes" id="UP000295188">
    <property type="component" value="Unassembled WGS sequence"/>
</dbReference>
<feature type="domain" description="DUF4422" evidence="1">
    <location>
        <begin position="19"/>
        <end position="251"/>
    </location>
</feature>
<proteinExistence type="predicted"/>
<dbReference type="Pfam" id="PF14393">
    <property type="entry name" value="DUF4422"/>
    <property type="match status" value="1"/>
</dbReference>
<dbReference type="InterPro" id="IPR025536">
    <property type="entry name" value="DUF4422"/>
</dbReference>